<dbReference type="EMBL" id="OU893332">
    <property type="protein sequence ID" value="CAG9781922.1"/>
    <property type="molecule type" value="Genomic_DNA"/>
</dbReference>
<dbReference type="PROSITE" id="PS00941">
    <property type="entry name" value="CARBOXYLESTERASE_B_2"/>
    <property type="match status" value="1"/>
</dbReference>
<dbReference type="InterPro" id="IPR019819">
    <property type="entry name" value="Carboxylesterase_B_CS"/>
</dbReference>
<protein>
    <recommendedName>
        <fullName evidence="7">Carboxylic ester hydrolase</fullName>
        <ecNumber evidence="7">3.1.1.-</ecNumber>
    </recommendedName>
</protein>
<keyword evidence="6" id="KW-0325">Glycoprotein</keyword>
<evidence type="ECO:0000256" key="2">
    <source>
        <dbReference type="ARBA" id="ARBA00010515"/>
    </source>
</evidence>
<reference evidence="9" key="1">
    <citation type="submission" date="2021-12" db="EMBL/GenBank/DDBJ databases">
        <authorList>
            <person name="King R."/>
        </authorList>
    </citation>
    <scope>NUCLEOTIDE SEQUENCE</scope>
</reference>
<dbReference type="EC" id="3.1.1.-" evidence="7"/>
<dbReference type="Proteomes" id="UP001153714">
    <property type="component" value="Chromosome 1"/>
</dbReference>
<sequence length="571" mass="64742">MRDISMVYYEFLRTRFVLSIVVLLLFHSATCEIDPVINTPLGLIRGYHMKTQSGRSISAFTSIPFALPPVGNLRFKAPVPVEPWSGELDGTKQVPACIQRNPYIRQKEIVGQEDCLYLNVYTPYTSNDLLEITKPLPVMMFIHGGGWMCGDSTTEMYGPEYLLDHDVVLVTTNYRLGPLGFLSTKDEHCPGNNGLKDQQEALRFIRKTIESFGGDKNSVTIFGESAGGASVHYHMLSKTSAGLFHKAISESGTAMVPWAEQSPGEAERNAYLLGKFVGCPNEDSKSLIECLRTKDSYDLINTEFQFYKWDYEPMTPFKAVVEPDLPGAFLTKHVRQINGDIYSVPWLTGLTENEGCLKSVWITTNETRFQEFMEKFNMIAPVTFYYNSAPEQEKITKIIQDYYLNDPNLEAIKQGILNIYTDCYFAYPMVEAVADVLKHGSSPVYLYELTYRATNSFSQIFGDPEGNYGVCHADDLMHLFPISFLTKPFSAKDKEVGNLIRAMWTNFAKTGNPNEPVKISTEWNMASPEFDYLDIGNELIMKKNLGSRSKLWGSLPLWYNKHVNYRHPDEL</sequence>
<keyword evidence="7" id="KW-0732">Signal</keyword>
<feature type="domain" description="Carboxylesterase type B" evidence="8">
    <location>
        <begin position="34"/>
        <end position="545"/>
    </location>
</feature>
<keyword evidence="4 7" id="KW-0378">Hydrolase</keyword>
<reference evidence="9" key="2">
    <citation type="submission" date="2022-10" db="EMBL/GenBank/DDBJ databases">
        <authorList>
            <consortium name="ENA_rothamsted_submissions"/>
            <consortium name="culmorum"/>
            <person name="King R."/>
        </authorList>
    </citation>
    <scope>NUCLEOTIDE SEQUENCE</scope>
</reference>
<dbReference type="InterPro" id="IPR029058">
    <property type="entry name" value="AB_hydrolase_fold"/>
</dbReference>
<keyword evidence="3" id="KW-0719">Serine esterase</keyword>
<feature type="chain" id="PRO_5040534428" description="Carboxylic ester hydrolase" evidence="7">
    <location>
        <begin position="32"/>
        <end position="571"/>
    </location>
</feature>
<dbReference type="PANTHER" id="PTHR43142:SF1">
    <property type="entry name" value="CARBOXYLIC ESTER HYDROLASE"/>
    <property type="match status" value="1"/>
</dbReference>
<dbReference type="Pfam" id="PF00135">
    <property type="entry name" value="COesterase"/>
    <property type="match status" value="1"/>
</dbReference>
<comment type="similarity">
    <text evidence="2">Belongs to the 'GDXG' lipolytic enzyme family.</text>
</comment>
<gene>
    <name evidence="9" type="ORF">DIATSA_LOCUS226</name>
</gene>
<evidence type="ECO:0000256" key="3">
    <source>
        <dbReference type="ARBA" id="ARBA00022487"/>
    </source>
</evidence>
<dbReference type="GO" id="GO:0052689">
    <property type="term" value="F:carboxylic ester hydrolase activity"/>
    <property type="evidence" value="ECO:0007669"/>
    <property type="project" value="UniProtKB-KW"/>
</dbReference>
<organism evidence="9 10">
    <name type="scientific">Diatraea saccharalis</name>
    <name type="common">sugarcane borer</name>
    <dbReference type="NCBI Taxonomy" id="40085"/>
    <lineage>
        <taxon>Eukaryota</taxon>
        <taxon>Metazoa</taxon>
        <taxon>Ecdysozoa</taxon>
        <taxon>Arthropoda</taxon>
        <taxon>Hexapoda</taxon>
        <taxon>Insecta</taxon>
        <taxon>Pterygota</taxon>
        <taxon>Neoptera</taxon>
        <taxon>Endopterygota</taxon>
        <taxon>Lepidoptera</taxon>
        <taxon>Glossata</taxon>
        <taxon>Ditrysia</taxon>
        <taxon>Pyraloidea</taxon>
        <taxon>Crambidae</taxon>
        <taxon>Crambinae</taxon>
        <taxon>Diatraea</taxon>
    </lineage>
</organism>
<dbReference type="PANTHER" id="PTHR43142">
    <property type="entry name" value="CARBOXYLIC ESTER HYDROLASE"/>
    <property type="match status" value="1"/>
</dbReference>
<evidence type="ECO:0000259" key="8">
    <source>
        <dbReference type="Pfam" id="PF00135"/>
    </source>
</evidence>
<evidence type="ECO:0000313" key="10">
    <source>
        <dbReference type="Proteomes" id="UP001153714"/>
    </source>
</evidence>
<dbReference type="InterPro" id="IPR019826">
    <property type="entry name" value="Carboxylesterase_B_AS"/>
</dbReference>
<evidence type="ECO:0000256" key="7">
    <source>
        <dbReference type="RuleBase" id="RU361235"/>
    </source>
</evidence>
<dbReference type="OrthoDB" id="19653at2759"/>
<evidence type="ECO:0000256" key="5">
    <source>
        <dbReference type="ARBA" id="ARBA00023157"/>
    </source>
</evidence>
<comment type="similarity">
    <text evidence="1 7">Belongs to the type-B carboxylesterase/lipase family.</text>
</comment>
<keyword evidence="10" id="KW-1185">Reference proteome</keyword>
<keyword evidence="5" id="KW-1015">Disulfide bond</keyword>
<dbReference type="Gene3D" id="3.40.50.1820">
    <property type="entry name" value="alpha/beta hydrolase"/>
    <property type="match status" value="1"/>
</dbReference>
<evidence type="ECO:0000313" key="9">
    <source>
        <dbReference type="EMBL" id="CAG9781922.1"/>
    </source>
</evidence>
<dbReference type="PROSITE" id="PS00122">
    <property type="entry name" value="CARBOXYLESTERASE_B_1"/>
    <property type="match status" value="1"/>
</dbReference>
<evidence type="ECO:0000256" key="6">
    <source>
        <dbReference type="ARBA" id="ARBA00023180"/>
    </source>
</evidence>
<proteinExistence type="inferred from homology"/>
<dbReference type="InterPro" id="IPR002168">
    <property type="entry name" value="Lipase_GDXG_HIS_AS"/>
</dbReference>
<dbReference type="AlphaFoldDB" id="A0A9N9N338"/>
<dbReference type="SUPFAM" id="SSF53474">
    <property type="entry name" value="alpha/beta-Hydrolases"/>
    <property type="match status" value="1"/>
</dbReference>
<evidence type="ECO:0000256" key="1">
    <source>
        <dbReference type="ARBA" id="ARBA00005964"/>
    </source>
</evidence>
<name>A0A9N9N338_9NEOP</name>
<dbReference type="InterPro" id="IPR002018">
    <property type="entry name" value="CarbesteraseB"/>
</dbReference>
<dbReference type="PROSITE" id="PS01173">
    <property type="entry name" value="LIPASE_GDXG_HIS"/>
    <property type="match status" value="1"/>
</dbReference>
<accession>A0A9N9N338</accession>
<feature type="signal peptide" evidence="7">
    <location>
        <begin position="1"/>
        <end position="31"/>
    </location>
</feature>
<evidence type="ECO:0000256" key="4">
    <source>
        <dbReference type="ARBA" id="ARBA00022801"/>
    </source>
</evidence>